<dbReference type="AlphaFoldDB" id="A0AA88QDI9"/>
<protein>
    <submittedName>
        <fullName evidence="2">Uncharacterized protein</fullName>
    </submittedName>
</protein>
<feature type="compositionally biased region" description="Polar residues" evidence="1">
    <location>
        <begin position="28"/>
        <end position="41"/>
    </location>
</feature>
<dbReference type="Proteomes" id="UP001187343">
    <property type="component" value="Unassembled WGS sequence"/>
</dbReference>
<accession>A0AA88QDI9</accession>
<proteinExistence type="predicted"/>
<evidence type="ECO:0000313" key="3">
    <source>
        <dbReference type="Proteomes" id="UP001187343"/>
    </source>
</evidence>
<name>A0AA88QDI9_9TELE</name>
<organism evidence="2 3">
    <name type="scientific">Cirrhinus molitorella</name>
    <name type="common">mud carp</name>
    <dbReference type="NCBI Taxonomy" id="172907"/>
    <lineage>
        <taxon>Eukaryota</taxon>
        <taxon>Metazoa</taxon>
        <taxon>Chordata</taxon>
        <taxon>Craniata</taxon>
        <taxon>Vertebrata</taxon>
        <taxon>Euteleostomi</taxon>
        <taxon>Actinopterygii</taxon>
        <taxon>Neopterygii</taxon>
        <taxon>Teleostei</taxon>
        <taxon>Ostariophysi</taxon>
        <taxon>Cypriniformes</taxon>
        <taxon>Cyprinidae</taxon>
        <taxon>Labeoninae</taxon>
        <taxon>Labeonini</taxon>
        <taxon>Cirrhinus</taxon>
    </lineage>
</organism>
<feature type="compositionally biased region" description="Polar residues" evidence="1">
    <location>
        <begin position="74"/>
        <end position="91"/>
    </location>
</feature>
<evidence type="ECO:0000313" key="2">
    <source>
        <dbReference type="EMBL" id="KAK2910827.1"/>
    </source>
</evidence>
<feature type="compositionally biased region" description="Polar residues" evidence="1">
    <location>
        <begin position="58"/>
        <end position="67"/>
    </location>
</feature>
<reference evidence="2" key="1">
    <citation type="submission" date="2023-08" db="EMBL/GenBank/DDBJ databases">
        <title>Chromosome-level Genome Assembly of mud carp (Cirrhinus molitorella).</title>
        <authorList>
            <person name="Liu H."/>
        </authorList>
    </citation>
    <scope>NUCLEOTIDE SEQUENCE</scope>
    <source>
        <strain evidence="2">Prfri</strain>
        <tissue evidence="2">Muscle</tissue>
    </source>
</reference>
<comment type="caution">
    <text evidence="2">The sequence shown here is derived from an EMBL/GenBank/DDBJ whole genome shotgun (WGS) entry which is preliminary data.</text>
</comment>
<feature type="region of interest" description="Disordered" evidence="1">
    <location>
        <begin position="1"/>
        <end position="106"/>
    </location>
</feature>
<evidence type="ECO:0000256" key="1">
    <source>
        <dbReference type="SAM" id="MobiDB-lite"/>
    </source>
</evidence>
<keyword evidence="3" id="KW-1185">Reference proteome</keyword>
<gene>
    <name evidence="2" type="ORF">Q8A67_002960</name>
</gene>
<sequence length="175" mass="19119">MATHRAVLPGKPLDGQRVIDPAKIKATGPQSHQGTATQSPSDKPKPQLPPEQYRTAPQIPTNDSTHSLEPASLTPLTTRGLDTQNPLQSTTDHPKQPETLQPIIDQDPEVPESAVLVPTCAVNEIAAPVAVKETDEATVEEPYPGFEAQVQQILKDKDAIWDESDLQKLRQILYQ</sequence>
<dbReference type="EMBL" id="JAUYZG010000003">
    <property type="protein sequence ID" value="KAK2910827.1"/>
    <property type="molecule type" value="Genomic_DNA"/>
</dbReference>